<accession>D8QIT6</accession>
<dbReference type="SUPFAM" id="SSF48576">
    <property type="entry name" value="Terpenoid synthases"/>
    <property type="match status" value="1"/>
</dbReference>
<dbReference type="GO" id="GO:0008299">
    <property type="term" value="P:isoprenoid biosynthetic process"/>
    <property type="evidence" value="ECO:0007669"/>
    <property type="project" value="InterPro"/>
</dbReference>
<dbReference type="eggNOG" id="KOG0777">
    <property type="taxonomic scope" value="Eukaryota"/>
</dbReference>
<dbReference type="PANTHER" id="PTHR12001">
    <property type="entry name" value="GERANYLGERANYL PYROPHOSPHATE SYNTHASE"/>
    <property type="match status" value="1"/>
</dbReference>
<dbReference type="OMA" id="FCEDIGE"/>
<evidence type="ECO:0000256" key="1">
    <source>
        <dbReference type="ARBA" id="ARBA00001946"/>
    </source>
</evidence>
<dbReference type="PROSITE" id="PS00723">
    <property type="entry name" value="POLYPRENYL_SYNTHASE_1"/>
    <property type="match status" value="1"/>
</dbReference>
<dbReference type="VEuPathDB" id="FungiDB:SCHCODRAFT_02706510"/>
<dbReference type="GO" id="GO:0004659">
    <property type="term" value="F:prenyltransferase activity"/>
    <property type="evidence" value="ECO:0007669"/>
    <property type="project" value="InterPro"/>
</dbReference>
<dbReference type="AlphaFoldDB" id="D8QIT6"/>
<keyword evidence="11" id="KW-0808">Transferase</keyword>
<evidence type="ECO:0000256" key="7">
    <source>
        <dbReference type="ARBA" id="ARBA00032424"/>
    </source>
</evidence>
<keyword evidence="13" id="KW-1185">Reference proteome</keyword>
<dbReference type="KEGG" id="scm:SCHCO_02706510"/>
<sequence>MAPFAYTAQHKGKDIRGRLIAGLNLWLNAPPDAVQAVAEVVAGLHAASLMLDDIEDSSDTRRGQPAAHIVYGIPQTMNAGNYACAKVYADVKKLYPFLTAKKPSLEDVLTEELLSLFRGQGLDILWRDTHRCPTEEGYVRMINGKASGLLRLAARLLSACGTTNTDRDYVPLMNLVGIFGQIRDDFMNIYSTEYTNTKGFADDISEGKYSFPMIHGIQASMGDTTLEDILKQRPTTPTLKVKAIDYLTDVTKSYDYTVDVMQKLEDQMRAEIRRLGGNDILETLVDYLHVDPSKIERPRV</sequence>
<keyword evidence="4" id="KW-0460">Magnesium</keyword>
<comment type="similarity">
    <text evidence="2 11">Belongs to the FPP/GGPP synthase family.</text>
</comment>
<dbReference type="InterPro" id="IPR008949">
    <property type="entry name" value="Isoprenoid_synthase_dom_sf"/>
</dbReference>
<dbReference type="Proteomes" id="UP000007431">
    <property type="component" value="Unassembled WGS sequence"/>
</dbReference>
<dbReference type="EMBL" id="GL377313">
    <property type="protein sequence ID" value="EFI92466.1"/>
    <property type="molecule type" value="Genomic_DNA"/>
</dbReference>
<evidence type="ECO:0000256" key="6">
    <source>
        <dbReference type="ARBA" id="ARBA00032380"/>
    </source>
</evidence>
<organism evidence="13">
    <name type="scientific">Schizophyllum commune (strain H4-8 / FGSC 9210)</name>
    <name type="common">Split gill fungus</name>
    <dbReference type="NCBI Taxonomy" id="578458"/>
    <lineage>
        <taxon>Eukaryota</taxon>
        <taxon>Fungi</taxon>
        <taxon>Dikarya</taxon>
        <taxon>Basidiomycota</taxon>
        <taxon>Agaricomycotina</taxon>
        <taxon>Agaricomycetes</taxon>
        <taxon>Agaricomycetidae</taxon>
        <taxon>Agaricales</taxon>
        <taxon>Schizophyllaceae</taxon>
        <taxon>Schizophyllum</taxon>
    </lineage>
</organism>
<evidence type="ECO:0000313" key="13">
    <source>
        <dbReference type="Proteomes" id="UP000007431"/>
    </source>
</evidence>
<dbReference type="Pfam" id="PF00348">
    <property type="entry name" value="polyprenyl_synt"/>
    <property type="match status" value="1"/>
</dbReference>
<keyword evidence="3" id="KW-0479">Metal-binding</keyword>
<dbReference type="HOGENOM" id="CLU_014015_6_0_1"/>
<gene>
    <name evidence="12" type="ORF">SCHCODRAFT_86146</name>
</gene>
<reference evidence="12 13" key="1">
    <citation type="journal article" date="2010" name="Nat. Biotechnol.">
        <title>Genome sequence of the model mushroom Schizophyllum commune.</title>
        <authorList>
            <person name="Ohm R.A."/>
            <person name="de Jong J.F."/>
            <person name="Lugones L.G."/>
            <person name="Aerts A."/>
            <person name="Kothe E."/>
            <person name="Stajich J.E."/>
            <person name="de Vries R.P."/>
            <person name="Record E."/>
            <person name="Levasseur A."/>
            <person name="Baker S.E."/>
            <person name="Bartholomew K.A."/>
            <person name="Coutinho P.M."/>
            <person name="Erdmann S."/>
            <person name="Fowler T.J."/>
            <person name="Gathman A.C."/>
            <person name="Lombard V."/>
            <person name="Henrissat B."/>
            <person name="Knabe N."/>
            <person name="Kuees U."/>
            <person name="Lilly W.W."/>
            <person name="Lindquist E."/>
            <person name="Lucas S."/>
            <person name="Magnuson J.K."/>
            <person name="Piumi F."/>
            <person name="Raudaskoski M."/>
            <person name="Salamov A."/>
            <person name="Schmutz J."/>
            <person name="Schwarze F.W.M.R."/>
            <person name="vanKuyk P.A."/>
            <person name="Horton J.S."/>
            <person name="Grigoriev I.V."/>
            <person name="Woesten H.A.B."/>
        </authorList>
    </citation>
    <scope>NUCLEOTIDE SEQUENCE [LARGE SCALE GENOMIC DNA]</scope>
    <source>
        <strain evidence="13">H4-8 / FGSC 9210</strain>
    </source>
</reference>
<dbReference type="Gene3D" id="1.10.600.10">
    <property type="entry name" value="Farnesyl Diphosphate Synthase"/>
    <property type="match status" value="1"/>
</dbReference>
<evidence type="ECO:0000256" key="10">
    <source>
        <dbReference type="ARBA" id="ARBA00033096"/>
    </source>
</evidence>
<evidence type="ECO:0000313" key="12">
    <source>
        <dbReference type="EMBL" id="EFI92466.1"/>
    </source>
</evidence>
<evidence type="ECO:0000256" key="4">
    <source>
        <dbReference type="ARBA" id="ARBA00022842"/>
    </source>
</evidence>
<dbReference type="PANTHER" id="PTHR12001:SF44">
    <property type="entry name" value="GERANYLGERANYL PYROPHOSPHATE SYNTHASE"/>
    <property type="match status" value="1"/>
</dbReference>
<evidence type="ECO:0000256" key="3">
    <source>
        <dbReference type="ARBA" id="ARBA00022723"/>
    </source>
</evidence>
<dbReference type="GO" id="GO:0046872">
    <property type="term" value="F:metal ion binding"/>
    <property type="evidence" value="ECO:0007669"/>
    <property type="project" value="UniProtKB-KW"/>
</dbReference>
<evidence type="ECO:0000256" key="2">
    <source>
        <dbReference type="ARBA" id="ARBA00006706"/>
    </source>
</evidence>
<dbReference type="SFLD" id="SFLDS00005">
    <property type="entry name" value="Isoprenoid_Synthase_Type_I"/>
    <property type="match status" value="1"/>
</dbReference>
<dbReference type="OrthoDB" id="6921389at2759"/>
<proteinExistence type="inferred from homology"/>
<dbReference type="STRING" id="578458.D8QIT6"/>
<evidence type="ECO:0000256" key="11">
    <source>
        <dbReference type="RuleBase" id="RU004466"/>
    </source>
</evidence>
<comment type="cofactor">
    <cofactor evidence="1">
        <name>Mg(2+)</name>
        <dbReference type="ChEBI" id="CHEBI:18420"/>
    </cofactor>
</comment>
<dbReference type="InterPro" id="IPR033749">
    <property type="entry name" value="Polyprenyl_synt_CS"/>
</dbReference>
<evidence type="ECO:0000256" key="9">
    <source>
        <dbReference type="ARBA" id="ARBA00032873"/>
    </source>
</evidence>
<name>D8QIT6_SCHCM</name>
<dbReference type="InParanoid" id="D8QIT6"/>
<evidence type="ECO:0000256" key="8">
    <source>
        <dbReference type="ARBA" id="ARBA00032448"/>
    </source>
</evidence>
<protein>
    <recommendedName>
        <fullName evidence="9">(2E,6E)-farnesyl diphosphate synthase</fullName>
    </recommendedName>
    <alternativeName>
        <fullName evidence="8">Dimethylallyltranstransferase</fullName>
    </alternativeName>
    <alternativeName>
        <fullName evidence="7">Farnesyl diphosphate synthase</fullName>
    </alternativeName>
    <alternativeName>
        <fullName evidence="5">Farnesyltranstransferase</fullName>
    </alternativeName>
    <alternativeName>
        <fullName evidence="10">Geranylgeranyl diphosphate synthase</fullName>
    </alternativeName>
    <alternativeName>
        <fullName evidence="6">Geranyltranstransferase</fullName>
    </alternativeName>
</protein>
<evidence type="ECO:0000256" key="5">
    <source>
        <dbReference type="ARBA" id="ARBA00032052"/>
    </source>
</evidence>
<dbReference type="InterPro" id="IPR000092">
    <property type="entry name" value="Polyprenyl_synt"/>
</dbReference>
<dbReference type="GeneID" id="9593678"/>